<dbReference type="HOGENOM" id="CLU_1419396_0_0_0"/>
<evidence type="ECO:0000313" key="2">
    <source>
        <dbReference type="Proteomes" id="UP000007575"/>
    </source>
</evidence>
<protein>
    <recommendedName>
        <fullName evidence="3">Lipoprotein</fullName>
    </recommendedName>
</protein>
<keyword evidence="2" id="KW-1185">Reference proteome</keyword>
<organism evidence="1 2">
    <name type="scientific">Deinococcus gobiensis (strain DSM 21396 / JCM 16679 / CGMCC 1.7299 / I-0)</name>
    <dbReference type="NCBI Taxonomy" id="745776"/>
    <lineage>
        <taxon>Bacteria</taxon>
        <taxon>Thermotogati</taxon>
        <taxon>Deinococcota</taxon>
        <taxon>Deinococci</taxon>
        <taxon>Deinococcales</taxon>
        <taxon>Deinococcaceae</taxon>
        <taxon>Deinococcus</taxon>
    </lineage>
</organism>
<name>H8H3G9_DEIGI</name>
<dbReference type="AlphaFoldDB" id="H8H3G9"/>
<dbReference type="EMBL" id="CP002194">
    <property type="protein sequence ID" value="AFD28066.1"/>
    <property type="molecule type" value="Genomic_DNA"/>
</dbReference>
<reference evidence="1 2" key="1">
    <citation type="journal article" date="2012" name="PLoS ONE">
        <title>Genome sequence and transcriptome analysis of the radioresistant bacterium Deinococcus gobiensis: insights into the extreme environmental adaptations.</title>
        <authorList>
            <person name="Yuan M."/>
            <person name="Chen M."/>
            <person name="Zhang W."/>
            <person name="Lu W."/>
            <person name="Wang J."/>
            <person name="Yang M."/>
            <person name="Zhao P."/>
            <person name="Tang R."/>
            <person name="Li X."/>
            <person name="Hao Y."/>
            <person name="Zhou Z."/>
            <person name="Zhan Y."/>
            <person name="Yu H."/>
            <person name="Teng C."/>
            <person name="Yan Y."/>
            <person name="Ping S."/>
            <person name="Wang Y."/>
            <person name="Lin M."/>
        </authorList>
    </citation>
    <scope>NUCLEOTIDE SEQUENCE [LARGE SCALE GENOMIC DNA]</scope>
    <source>
        <strain evidence="2">DSM 21396 / JCM 16679 / CGMCC 1.7299 / I-0</strain>
        <plasmid evidence="1">P3</plasmid>
    </source>
</reference>
<geneLocation type="plasmid" evidence="1 2">
    <name>P3</name>
</geneLocation>
<keyword evidence="1" id="KW-0614">Plasmid</keyword>
<accession>H8H3G9</accession>
<evidence type="ECO:0008006" key="3">
    <source>
        <dbReference type="Google" id="ProtNLM"/>
    </source>
</evidence>
<proteinExistence type="predicted"/>
<sequence length="191" mass="21540">MTLTMKNALLPLMTIPLGLSLVGCGSDHLMDNAPVATQVYFAVSQADMNTCGAIEVSGNIIDFSTKPSQEMNWSKESHWFHIDLRQWGYERTQWKDEEVILGKDSTPPMIVMKRPGAYSYSIPSLFRYNWKLRLYCRNSGRETLFQQISDFKELHRAAVVTLTTKQGTVAVNIKEFRDSTGGATPAQMNLP</sequence>
<evidence type="ECO:0000313" key="1">
    <source>
        <dbReference type="EMBL" id="AFD28066.1"/>
    </source>
</evidence>
<dbReference type="KEGG" id="dgo:DGo_PC0274"/>
<dbReference type="Proteomes" id="UP000007575">
    <property type="component" value="Plasmid P3"/>
</dbReference>
<dbReference type="PROSITE" id="PS51257">
    <property type="entry name" value="PROKAR_LIPOPROTEIN"/>
    <property type="match status" value="1"/>
</dbReference>
<gene>
    <name evidence="1" type="ordered locus">DGo_PC0274</name>
</gene>